<dbReference type="Ensembl" id="ENSSANT00000065858.1">
    <property type="protein sequence ID" value="ENSSANP00000061927.1"/>
    <property type="gene ID" value="ENSSANG00000030930.1"/>
</dbReference>
<evidence type="ECO:0000259" key="5">
    <source>
        <dbReference type="PROSITE" id="PS50002"/>
    </source>
</evidence>
<name>A0A671PWB6_9TELE</name>
<keyword evidence="3" id="KW-0802">TPR repeat</keyword>
<dbReference type="InterPro" id="IPR019734">
    <property type="entry name" value="TPR_rpt"/>
</dbReference>
<keyword evidence="7" id="KW-1185">Reference proteome</keyword>
<dbReference type="Proteomes" id="UP000472260">
    <property type="component" value="Unassembled WGS sequence"/>
</dbReference>
<protein>
    <submittedName>
        <fullName evidence="6">SH3 domain and tetratricopeptide repeat-containing protein 2-like</fullName>
    </submittedName>
</protein>
<dbReference type="SUPFAM" id="SSF48452">
    <property type="entry name" value="TPR-like"/>
    <property type="match status" value="3"/>
</dbReference>
<feature type="compositionally biased region" description="Low complexity" evidence="4">
    <location>
        <begin position="1272"/>
        <end position="1284"/>
    </location>
</feature>
<evidence type="ECO:0000313" key="6">
    <source>
        <dbReference type="Ensembl" id="ENSSANP00000061927.1"/>
    </source>
</evidence>
<dbReference type="GO" id="GO:1901184">
    <property type="term" value="P:regulation of ERBB signaling pathway"/>
    <property type="evidence" value="ECO:0007669"/>
    <property type="project" value="TreeGrafter"/>
</dbReference>
<feature type="domain" description="SH3" evidence="5">
    <location>
        <begin position="214"/>
        <end position="277"/>
    </location>
</feature>
<dbReference type="Gene3D" id="1.25.40.10">
    <property type="entry name" value="Tetratricopeptide repeat domain"/>
    <property type="match status" value="3"/>
</dbReference>
<evidence type="ECO:0000313" key="7">
    <source>
        <dbReference type="Proteomes" id="UP000472260"/>
    </source>
</evidence>
<evidence type="ECO:0000256" key="3">
    <source>
        <dbReference type="PROSITE-ProRule" id="PRU00339"/>
    </source>
</evidence>
<evidence type="ECO:0000256" key="2">
    <source>
        <dbReference type="PROSITE-ProRule" id="PRU00192"/>
    </source>
</evidence>
<dbReference type="PANTHER" id="PTHR22647:SF2">
    <property type="entry name" value="SH3 DOMAIN AND TETRATRICOPEPTIDE REPEAT-CONTAINING PROTEIN 2"/>
    <property type="match status" value="1"/>
</dbReference>
<feature type="region of interest" description="Disordered" evidence="4">
    <location>
        <begin position="338"/>
        <end position="370"/>
    </location>
</feature>
<dbReference type="Pfam" id="PF13181">
    <property type="entry name" value="TPR_8"/>
    <property type="match status" value="1"/>
</dbReference>
<feature type="repeat" description="TPR" evidence="3">
    <location>
        <begin position="1122"/>
        <end position="1155"/>
    </location>
</feature>
<keyword evidence="1 2" id="KW-0728">SH3 domain</keyword>
<dbReference type="SMART" id="SM00028">
    <property type="entry name" value="TPR"/>
    <property type="match status" value="5"/>
</dbReference>
<dbReference type="InterPro" id="IPR011990">
    <property type="entry name" value="TPR-like_helical_dom_sf"/>
</dbReference>
<evidence type="ECO:0000256" key="1">
    <source>
        <dbReference type="ARBA" id="ARBA00022443"/>
    </source>
</evidence>
<dbReference type="PANTHER" id="PTHR22647">
    <property type="entry name" value="SH3 DOMAIN AND TETRATRICOPEPTIDE REPEATS CONTAINING PROTEIN"/>
    <property type="match status" value="1"/>
</dbReference>
<dbReference type="InterPro" id="IPR042772">
    <property type="entry name" value="SH3TC1/SH3TC2"/>
</dbReference>
<sequence>VEAEAEVEAEGISREIYWRRKETFSGSSTVSSAGERFSPDVVLLFIGRRRSGVAPDGELHEALRTRLRVVESNSQDVVQLFKDLSARLVSVHAEKDSFVITFKTVEEIWKFSTYLALGYVARCLENFLCDQSFWLDPALLSDVEICVTVDEDHLATLYLGLLLQEGTFFAKTLYNSDCKEEEEELTYRRNYLVMVKDIGQEAMWEGTLLSTGQHVVGTCVAVVDHYPVVKDELHLCKGDIIKIEGFLFNTLNMFIGRHLTSGEIGFVHKASVKPQSTEPIDGQLVFLSEEERAALSKLNPCVEPCQSDVLANLFSTDISTVYRLDRLDDSDFTYIRNHPKSEQKSTVDQRKSTISEKSDATPYHSSPRQSFYASRNHLDQDSEVFSFSLEDTFREMDEYEEDPPNFMDEGIWEADEAERCDPILTLLNLEYFQDTFQTLYDLSYSFLDTFFHGLQEDEVLQHLENLREGAKKGRMLWAHRRACFLLGRLCAKKLKYSQARVYFEEALKIPVNGFDDKPLLIALYTNLTAVYLKQKMMDKLPFTLEKASALIMCLPCHNFCSVDEFELLKPIMRKSIIEKDKYLEARTCYLSLSLFLRLRKIEDALPFVERLQFLTITLSAEEGRPVAPVDLNWMLCRLYHKKYLPYLTLASLGLDSGQEHSLDDAFQKIELFIKNSVRLNPHWKESTSVLPAQVVVYLQQALSIASQGEDLRTQRDLCLSLASVYQQHGALEKAVPFAQQAAQTGSQINEEEGFEASVLLAWLLVLMEEPMQAQNTLQSMLKSLDETDSPTQRGVVYNLLALCLRKQGRVQEAARNFYCALQISQENGNKRNEALVLANLGCLSLSVGASGLAECFLLNSLHLFQFLSESPTDQEHVQALLWLGRSYKDRGGSQEVRLCFEMGLLIAISANNLHSQMVVAKVLSQHYADLLLYGQCIVYYEHCVGLCRMLKNKQLEGEYLELLSNLYLSLNTEKSSRKSLDYSKQSLRISIDLGKRQEESETWLQVGRIYYLIFEDELADMYLQAAVKTALRMNDPCFAMSIYEEAGDVFFKGHRNQLAALPFYRDGSLPFARSIKDVHSEFRLLSKLTELLMKQKQYEEALQYATLAVQVSATTAVPLNERVSFHRLASVYFSLGKYEMAENYYLKSLSLCPTALEHAIEVRYYVKVYCRLADLTLYRLKDAFDAMGYFHLALAAALEDKESLSTLYIIYMKLAEIHANYIPDAELSKSYMERAQSLRKELAGYTDSCDTEETHQDPAEAEPDTPTKDQSDSSSGTSTLPESSMTNTSLTINAESEHILSNTNAGPPDQTKRLSKRLNCNQALHAKCQHQSQILQLNVHYFSKLWK</sequence>
<dbReference type="PROSITE" id="PS50005">
    <property type="entry name" value="TPR"/>
    <property type="match status" value="1"/>
</dbReference>
<dbReference type="InterPro" id="IPR036028">
    <property type="entry name" value="SH3-like_dom_sf"/>
</dbReference>
<gene>
    <name evidence="6" type="primary">LOC107669101</name>
</gene>
<dbReference type="InterPro" id="IPR001452">
    <property type="entry name" value="SH3_domain"/>
</dbReference>
<dbReference type="GO" id="GO:0033157">
    <property type="term" value="P:regulation of intracellular protein transport"/>
    <property type="evidence" value="ECO:0007669"/>
    <property type="project" value="TreeGrafter"/>
</dbReference>
<dbReference type="SUPFAM" id="SSF50044">
    <property type="entry name" value="SH3-domain"/>
    <property type="match status" value="1"/>
</dbReference>
<reference evidence="6" key="2">
    <citation type="submission" date="2025-09" db="UniProtKB">
        <authorList>
            <consortium name="Ensembl"/>
        </authorList>
    </citation>
    <scope>IDENTIFICATION</scope>
</reference>
<evidence type="ECO:0000256" key="4">
    <source>
        <dbReference type="SAM" id="MobiDB-lite"/>
    </source>
</evidence>
<reference evidence="6" key="1">
    <citation type="submission" date="2025-08" db="UniProtKB">
        <authorList>
            <consortium name="Ensembl"/>
        </authorList>
    </citation>
    <scope>IDENTIFICATION</scope>
</reference>
<proteinExistence type="predicted"/>
<organism evidence="6 7">
    <name type="scientific">Sinocyclocheilus anshuiensis</name>
    <dbReference type="NCBI Taxonomy" id="1608454"/>
    <lineage>
        <taxon>Eukaryota</taxon>
        <taxon>Metazoa</taxon>
        <taxon>Chordata</taxon>
        <taxon>Craniata</taxon>
        <taxon>Vertebrata</taxon>
        <taxon>Euteleostomi</taxon>
        <taxon>Actinopterygii</taxon>
        <taxon>Neopterygii</taxon>
        <taxon>Teleostei</taxon>
        <taxon>Ostariophysi</taxon>
        <taxon>Cypriniformes</taxon>
        <taxon>Cyprinidae</taxon>
        <taxon>Cyprininae</taxon>
        <taxon>Sinocyclocheilus</taxon>
    </lineage>
</organism>
<feature type="compositionally biased region" description="Basic and acidic residues" evidence="4">
    <location>
        <begin position="339"/>
        <end position="359"/>
    </location>
</feature>
<accession>A0A671PWB6</accession>
<feature type="region of interest" description="Disordered" evidence="4">
    <location>
        <begin position="1246"/>
        <end position="1287"/>
    </location>
</feature>
<dbReference type="PROSITE" id="PS50002">
    <property type="entry name" value="SH3"/>
    <property type="match status" value="1"/>
</dbReference>